<dbReference type="EMBL" id="BMKW01000004">
    <property type="protein sequence ID" value="GGJ10855.1"/>
    <property type="molecule type" value="Genomic_DNA"/>
</dbReference>
<accession>A0A917KGU4</accession>
<proteinExistence type="predicted"/>
<reference evidence="2" key="1">
    <citation type="journal article" date="2014" name="Int. J. Syst. Evol. Microbiol.">
        <title>Complete genome sequence of Corynebacterium casei LMG S-19264T (=DSM 44701T), isolated from a smear-ripened cheese.</title>
        <authorList>
            <consortium name="US DOE Joint Genome Institute (JGI-PGF)"/>
            <person name="Walter F."/>
            <person name="Albersmeier A."/>
            <person name="Kalinowski J."/>
            <person name="Ruckert C."/>
        </authorList>
    </citation>
    <scope>NUCLEOTIDE SEQUENCE</scope>
    <source>
        <strain evidence="2">CGMCC 1.3617</strain>
    </source>
</reference>
<organism evidence="2 3">
    <name type="scientific">Neoroseomonas lacus</name>
    <dbReference type="NCBI Taxonomy" id="287609"/>
    <lineage>
        <taxon>Bacteria</taxon>
        <taxon>Pseudomonadati</taxon>
        <taxon>Pseudomonadota</taxon>
        <taxon>Alphaproteobacteria</taxon>
        <taxon>Acetobacterales</taxon>
        <taxon>Acetobacteraceae</taxon>
        <taxon>Neoroseomonas</taxon>
    </lineage>
</organism>
<dbReference type="Proteomes" id="UP000661507">
    <property type="component" value="Unassembled WGS sequence"/>
</dbReference>
<protein>
    <recommendedName>
        <fullName evidence="1">Helix-turn-helix domain-containing protein</fullName>
    </recommendedName>
</protein>
<evidence type="ECO:0000313" key="2">
    <source>
        <dbReference type="EMBL" id="GGJ10855.1"/>
    </source>
</evidence>
<dbReference type="RefSeq" id="WP_188966660.1">
    <property type="nucleotide sequence ID" value="NZ_BMKW01000004.1"/>
</dbReference>
<keyword evidence="3" id="KW-1185">Reference proteome</keyword>
<dbReference type="InterPro" id="IPR010093">
    <property type="entry name" value="SinI_DNA-bd"/>
</dbReference>
<evidence type="ECO:0000259" key="1">
    <source>
        <dbReference type="Pfam" id="PF12728"/>
    </source>
</evidence>
<evidence type="ECO:0000313" key="3">
    <source>
        <dbReference type="Proteomes" id="UP000661507"/>
    </source>
</evidence>
<reference evidence="2" key="2">
    <citation type="submission" date="2020-09" db="EMBL/GenBank/DDBJ databases">
        <authorList>
            <person name="Sun Q."/>
            <person name="Zhou Y."/>
        </authorList>
    </citation>
    <scope>NUCLEOTIDE SEQUENCE</scope>
    <source>
        <strain evidence="2">CGMCC 1.3617</strain>
    </source>
</reference>
<comment type="caution">
    <text evidence="2">The sequence shown here is derived from an EMBL/GenBank/DDBJ whole genome shotgun (WGS) entry which is preliminary data.</text>
</comment>
<dbReference type="InterPro" id="IPR041657">
    <property type="entry name" value="HTH_17"/>
</dbReference>
<dbReference type="Pfam" id="PF12728">
    <property type="entry name" value="HTH_17"/>
    <property type="match status" value="1"/>
</dbReference>
<sequence length="107" mass="11245">MPASPKAPDPSTLPRVALYADFIDGSPETLAVSISEACRIVGIGRSTLYEALARGEIEAAQAGRRTIVIVESLRRYVAALPRYRAGCGMADAVTAKAGRRAGRKTAA</sequence>
<gene>
    <name evidence="2" type="ORF">GCM10011320_17420</name>
</gene>
<dbReference type="AlphaFoldDB" id="A0A917KGU4"/>
<dbReference type="NCBIfam" id="TIGR01764">
    <property type="entry name" value="excise"/>
    <property type="match status" value="1"/>
</dbReference>
<feature type="domain" description="Helix-turn-helix" evidence="1">
    <location>
        <begin position="33"/>
        <end position="79"/>
    </location>
</feature>
<name>A0A917KGU4_9PROT</name>
<dbReference type="GO" id="GO:0003677">
    <property type="term" value="F:DNA binding"/>
    <property type="evidence" value="ECO:0007669"/>
    <property type="project" value="InterPro"/>
</dbReference>